<dbReference type="GO" id="GO:0008270">
    <property type="term" value="F:zinc ion binding"/>
    <property type="evidence" value="ECO:0007669"/>
    <property type="project" value="InterPro"/>
</dbReference>
<gene>
    <name evidence="2" type="ORF">CO010_02635</name>
</gene>
<evidence type="ECO:0000259" key="1">
    <source>
        <dbReference type="Pfam" id="PF08915"/>
    </source>
</evidence>
<dbReference type="EMBL" id="PFQN01000041">
    <property type="protein sequence ID" value="PJC76417.1"/>
    <property type="molecule type" value="Genomic_DNA"/>
</dbReference>
<dbReference type="GO" id="GO:0005737">
    <property type="term" value="C:cytoplasm"/>
    <property type="evidence" value="ECO:0007669"/>
    <property type="project" value="InterPro"/>
</dbReference>
<accession>A0A2M8GGC1</accession>
<feature type="domain" description="Threonyl-tRNA synthetase editing" evidence="1">
    <location>
        <begin position="20"/>
        <end position="123"/>
    </location>
</feature>
<dbReference type="Gene3D" id="3.50.80.10">
    <property type="entry name" value="D-tyrosyl-tRNA(Tyr) deacylase"/>
    <property type="match status" value="1"/>
</dbReference>
<protein>
    <recommendedName>
        <fullName evidence="1">Threonyl-tRNA synthetase editing domain-containing protein</fullName>
    </recommendedName>
</protein>
<sequence length="145" mass="16737">MSFQRGFFVGKVQILPPTLMKALLFNCNNFKWGSPKLESNTESKENCLLVLLCCEIGDTNKKSKELARRIKQLNKKRFNKNQLILFPFAHLSNQIMDSKLASKIIKQTVQNLSFNFNVVMLPFNKNKGLIMNLSEKNDDVSFINY</sequence>
<reference evidence="3" key="1">
    <citation type="submission" date="2017-09" db="EMBL/GenBank/DDBJ databases">
        <title>Depth-based differentiation of microbial function through sediment-hosted aquifers and enrichment of novel symbionts in the deep terrestrial subsurface.</title>
        <authorList>
            <person name="Probst A.J."/>
            <person name="Ladd B."/>
            <person name="Jarett J.K."/>
            <person name="Geller-Mcgrath D.E."/>
            <person name="Sieber C.M.K."/>
            <person name="Emerson J.B."/>
            <person name="Anantharaman K."/>
            <person name="Thomas B.C."/>
            <person name="Malmstrom R."/>
            <person name="Stieglmeier M."/>
            <person name="Klingl A."/>
            <person name="Woyke T."/>
            <person name="Ryan C.M."/>
            <person name="Banfield J.F."/>
        </authorList>
    </citation>
    <scope>NUCLEOTIDE SEQUENCE [LARGE SCALE GENOMIC DNA]</scope>
</reference>
<dbReference type="Proteomes" id="UP000230384">
    <property type="component" value="Unassembled WGS sequence"/>
</dbReference>
<dbReference type="InterPro" id="IPR015011">
    <property type="entry name" value="Threonyl-tRNA_syn_edit_dom_arc"/>
</dbReference>
<proteinExistence type="predicted"/>
<dbReference type="GO" id="GO:0004829">
    <property type="term" value="F:threonine-tRNA ligase activity"/>
    <property type="evidence" value="ECO:0007669"/>
    <property type="project" value="InterPro"/>
</dbReference>
<dbReference type="AlphaFoldDB" id="A0A2M8GGC1"/>
<organism evidence="2 3">
    <name type="scientific">Candidatus Shapirobacteria bacterium CG_4_8_14_3_um_filter_39_11</name>
    <dbReference type="NCBI Taxonomy" id="1974875"/>
    <lineage>
        <taxon>Bacteria</taxon>
        <taxon>Candidatus Shapironibacteriota</taxon>
    </lineage>
</organism>
<evidence type="ECO:0000313" key="3">
    <source>
        <dbReference type="Proteomes" id="UP000230384"/>
    </source>
</evidence>
<dbReference type="InterPro" id="IPR023509">
    <property type="entry name" value="DTD-like_sf"/>
</dbReference>
<comment type="caution">
    <text evidence="2">The sequence shown here is derived from an EMBL/GenBank/DDBJ whole genome shotgun (WGS) entry which is preliminary data.</text>
</comment>
<dbReference type="Pfam" id="PF08915">
    <property type="entry name" value="tRNA-Thr_ED"/>
    <property type="match status" value="1"/>
</dbReference>
<dbReference type="GO" id="GO:0005524">
    <property type="term" value="F:ATP binding"/>
    <property type="evidence" value="ECO:0007669"/>
    <property type="project" value="InterPro"/>
</dbReference>
<name>A0A2M8GGC1_9BACT</name>
<evidence type="ECO:0000313" key="2">
    <source>
        <dbReference type="EMBL" id="PJC76417.1"/>
    </source>
</evidence>